<accession>A0A7W7H997</accession>
<dbReference type="Proteomes" id="UP000590511">
    <property type="component" value="Unassembled WGS sequence"/>
</dbReference>
<keyword evidence="2" id="KW-0732">Signal</keyword>
<dbReference type="PANTHER" id="PTHR30290:SF83">
    <property type="entry name" value="ABC TRANSPORTER SUBSTRATE-BINDING PROTEIN"/>
    <property type="match status" value="1"/>
</dbReference>
<dbReference type="AlphaFoldDB" id="A0A7W7H997"/>
<feature type="region of interest" description="Disordered" evidence="1">
    <location>
        <begin position="19"/>
        <end position="63"/>
    </location>
</feature>
<dbReference type="PANTHER" id="PTHR30290">
    <property type="entry name" value="PERIPLASMIC BINDING COMPONENT OF ABC TRANSPORTER"/>
    <property type="match status" value="1"/>
</dbReference>
<dbReference type="GO" id="GO:0043190">
    <property type="term" value="C:ATP-binding cassette (ABC) transporter complex"/>
    <property type="evidence" value="ECO:0007669"/>
    <property type="project" value="InterPro"/>
</dbReference>
<proteinExistence type="predicted"/>
<dbReference type="InterPro" id="IPR000914">
    <property type="entry name" value="SBP_5_dom"/>
</dbReference>
<dbReference type="GO" id="GO:1904680">
    <property type="term" value="F:peptide transmembrane transporter activity"/>
    <property type="evidence" value="ECO:0007669"/>
    <property type="project" value="TreeGrafter"/>
</dbReference>
<sequence>MARRLRMAAAAATALTLGLTGCGSPSSNNDENKSDDTGKISTQTAAIDPDAKGPAPEVPGARKGGEITIYSQSTPNTIDPTDIYYVDSNEIGKLLFRTSTQFAIRDGKPVLVPDLTDVGTVSADKLSWTFKFKTGEKYEDGSEIKIEDLAYAIKRSFAHDVFANGPAYQLSYFKDGDKYKGPYTSGTDYAGVEVSGADTLKINLAKPFPDLPFYMSFPMFSPIPQAKDTKADYKNKPIASGPYKIASYTPGSELKLVKNDNWNAATDPVKHQYLDGWTFKWGGDDVKTQQQVLNSNGPDASALNYTDVDASLIPQLTGEKKGQFVQGESPCTYTWQIDTTQVPLEVRKAIAKAWPYDQTWKAAGINDYIGQPATTFMPPSVPGYQKYTPVEDLDGEGTGDPAAAKKLLEAAGKVGFELSWFYDNTKPIPQQVSAVREAALKEAGFAVKAIGVPTAELRSKINDYDAPVNIAQGPRGWCSDWPSGGSWLPVLFKTESIAAGTSMGELKDPALDAKIDEVANLPVDESTAKWAALDEEVMKMYAAIPFYYTKFGVVIGTNVGGVEADPTMGMPLFTNVFLKS</sequence>
<reference evidence="4 5" key="1">
    <citation type="submission" date="2020-08" db="EMBL/GenBank/DDBJ databases">
        <title>Sequencing the genomes of 1000 actinobacteria strains.</title>
        <authorList>
            <person name="Klenk H.-P."/>
        </authorList>
    </citation>
    <scope>NUCLEOTIDE SEQUENCE [LARGE SCALE GENOMIC DNA]</scope>
    <source>
        <strain evidence="4 5">DSM 43150</strain>
    </source>
</reference>
<feature type="chain" id="PRO_5039422567" evidence="2">
    <location>
        <begin position="24"/>
        <end position="580"/>
    </location>
</feature>
<dbReference type="Gene3D" id="3.40.190.10">
    <property type="entry name" value="Periplasmic binding protein-like II"/>
    <property type="match status" value="1"/>
</dbReference>
<feature type="domain" description="Solute-binding protein family 5" evidence="3">
    <location>
        <begin position="111"/>
        <end position="491"/>
    </location>
</feature>
<name>A0A7W7H997_9ACTN</name>
<feature type="signal peptide" evidence="2">
    <location>
        <begin position="1"/>
        <end position="23"/>
    </location>
</feature>
<dbReference type="Gene3D" id="3.10.105.10">
    <property type="entry name" value="Dipeptide-binding Protein, Domain 3"/>
    <property type="match status" value="1"/>
</dbReference>
<dbReference type="InterPro" id="IPR039424">
    <property type="entry name" value="SBP_5"/>
</dbReference>
<dbReference type="EMBL" id="JACHNC010000001">
    <property type="protein sequence ID" value="MBB4746349.1"/>
    <property type="molecule type" value="Genomic_DNA"/>
</dbReference>
<evidence type="ECO:0000313" key="5">
    <source>
        <dbReference type="Proteomes" id="UP000590511"/>
    </source>
</evidence>
<dbReference type="Pfam" id="PF00496">
    <property type="entry name" value="SBP_bac_5"/>
    <property type="match status" value="1"/>
</dbReference>
<dbReference type="InterPro" id="IPR030678">
    <property type="entry name" value="Peptide/Ni-bd"/>
</dbReference>
<evidence type="ECO:0000259" key="3">
    <source>
        <dbReference type="Pfam" id="PF00496"/>
    </source>
</evidence>
<dbReference type="RefSeq" id="WP_188119153.1">
    <property type="nucleotide sequence ID" value="NZ_BOMP01000064.1"/>
</dbReference>
<evidence type="ECO:0000313" key="4">
    <source>
        <dbReference type="EMBL" id="MBB4746349.1"/>
    </source>
</evidence>
<gene>
    <name evidence="4" type="ORF">BJ964_000510</name>
</gene>
<dbReference type="PIRSF" id="PIRSF002741">
    <property type="entry name" value="MppA"/>
    <property type="match status" value="1"/>
</dbReference>
<dbReference type="SUPFAM" id="SSF53850">
    <property type="entry name" value="Periplasmic binding protein-like II"/>
    <property type="match status" value="1"/>
</dbReference>
<evidence type="ECO:0000256" key="1">
    <source>
        <dbReference type="SAM" id="MobiDB-lite"/>
    </source>
</evidence>
<organism evidence="4 5">
    <name type="scientific">Actinoplanes lobatus</name>
    <dbReference type="NCBI Taxonomy" id="113568"/>
    <lineage>
        <taxon>Bacteria</taxon>
        <taxon>Bacillati</taxon>
        <taxon>Actinomycetota</taxon>
        <taxon>Actinomycetes</taxon>
        <taxon>Micromonosporales</taxon>
        <taxon>Micromonosporaceae</taxon>
        <taxon>Actinoplanes</taxon>
    </lineage>
</organism>
<comment type="caution">
    <text evidence="4">The sequence shown here is derived from an EMBL/GenBank/DDBJ whole genome shotgun (WGS) entry which is preliminary data.</text>
</comment>
<evidence type="ECO:0000256" key="2">
    <source>
        <dbReference type="SAM" id="SignalP"/>
    </source>
</evidence>
<dbReference type="PROSITE" id="PS51257">
    <property type="entry name" value="PROKAR_LIPOPROTEIN"/>
    <property type="match status" value="1"/>
</dbReference>
<protein>
    <submittedName>
        <fullName evidence="4">Peptide/nickel transport system substrate-binding protein</fullName>
    </submittedName>
</protein>
<dbReference type="GO" id="GO:0015833">
    <property type="term" value="P:peptide transport"/>
    <property type="evidence" value="ECO:0007669"/>
    <property type="project" value="TreeGrafter"/>
</dbReference>
<dbReference type="GO" id="GO:0042597">
    <property type="term" value="C:periplasmic space"/>
    <property type="evidence" value="ECO:0007669"/>
    <property type="project" value="UniProtKB-ARBA"/>
</dbReference>